<comment type="subunit">
    <text evidence="9">Homodimer.</text>
</comment>
<reference evidence="11" key="1">
    <citation type="journal article" date="2021" name="PeerJ">
        <title>Extensive microbial diversity within the chicken gut microbiome revealed by metagenomics and culture.</title>
        <authorList>
            <person name="Gilroy R."/>
            <person name="Ravi A."/>
            <person name="Getino M."/>
            <person name="Pursley I."/>
            <person name="Horton D.L."/>
            <person name="Alikhan N.F."/>
            <person name="Baker D."/>
            <person name="Gharbi K."/>
            <person name="Hall N."/>
            <person name="Watson M."/>
            <person name="Adriaenssens E.M."/>
            <person name="Foster-Nyarko E."/>
            <person name="Jarju S."/>
            <person name="Secka A."/>
            <person name="Antonio M."/>
            <person name="Oren A."/>
            <person name="Chaudhuri R.R."/>
            <person name="La Ragione R."/>
            <person name="Hildebrand F."/>
            <person name="Pallen M.J."/>
        </authorList>
    </citation>
    <scope>NUCLEOTIDE SEQUENCE</scope>
    <source>
        <strain evidence="11">ChiGjej4B4-7305</strain>
    </source>
</reference>
<evidence type="ECO:0000256" key="1">
    <source>
        <dbReference type="ARBA" id="ARBA00004141"/>
    </source>
</evidence>
<evidence type="ECO:0000256" key="9">
    <source>
        <dbReference type="RuleBase" id="RU362011"/>
    </source>
</evidence>
<evidence type="ECO:0000313" key="11">
    <source>
        <dbReference type="EMBL" id="HIZ35206.1"/>
    </source>
</evidence>
<reference evidence="11" key="2">
    <citation type="submission" date="2021-04" db="EMBL/GenBank/DDBJ databases">
        <authorList>
            <person name="Gilroy R."/>
        </authorList>
    </citation>
    <scope>NUCLEOTIDE SEQUENCE</scope>
    <source>
        <strain evidence="11">ChiGjej4B4-7305</strain>
    </source>
</reference>
<gene>
    <name evidence="11" type="primary">mgtE</name>
    <name evidence="11" type="ORF">H9815_05475</name>
</gene>
<evidence type="ECO:0000313" key="12">
    <source>
        <dbReference type="Proteomes" id="UP000824037"/>
    </source>
</evidence>
<dbReference type="InterPro" id="IPR000644">
    <property type="entry name" value="CBS_dom"/>
</dbReference>
<dbReference type="InterPro" id="IPR046342">
    <property type="entry name" value="CBS_dom_sf"/>
</dbReference>
<dbReference type="SMART" id="SM00116">
    <property type="entry name" value="CBS"/>
    <property type="match status" value="2"/>
</dbReference>
<dbReference type="InterPro" id="IPR036739">
    <property type="entry name" value="SLC41_membr_dom_sf"/>
</dbReference>
<dbReference type="CDD" id="cd04606">
    <property type="entry name" value="CBS_pair_Mg_transporter"/>
    <property type="match status" value="1"/>
</dbReference>
<comment type="subcellular location">
    <subcellularLocation>
        <location evidence="9">Cell membrane</location>
        <topology evidence="9">Multi-pass membrane protein</topology>
    </subcellularLocation>
    <subcellularLocation>
        <location evidence="1">Membrane</location>
        <topology evidence="1">Multi-pass membrane protein</topology>
    </subcellularLocation>
</comment>
<dbReference type="SUPFAM" id="SSF161093">
    <property type="entry name" value="MgtE membrane domain-like"/>
    <property type="match status" value="1"/>
</dbReference>
<keyword evidence="8" id="KW-0129">CBS domain</keyword>
<feature type="transmembrane region" description="Helical" evidence="9">
    <location>
        <begin position="385"/>
        <end position="405"/>
    </location>
</feature>
<comment type="similarity">
    <text evidence="2 9">Belongs to the SLC41A transporter family.</text>
</comment>
<dbReference type="Gene3D" id="1.10.357.20">
    <property type="entry name" value="SLC41 divalent cation transporters, integral membrane domain"/>
    <property type="match status" value="1"/>
</dbReference>
<dbReference type="InterPro" id="IPR006669">
    <property type="entry name" value="MgtE_transporter"/>
</dbReference>
<proteinExistence type="inferred from homology"/>
<evidence type="ECO:0000256" key="3">
    <source>
        <dbReference type="ARBA" id="ARBA00022448"/>
    </source>
</evidence>
<comment type="caution">
    <text evidence="9">Lacks conserved residue(s) required for the propagation of feature annotation.</text>
</comment>
<dbReference type="Pfam" id="PF03448">
    <property type="entry name" value="MgtE_N"/>
    <property type="match status" value="1"/>
</dbReference>
<keyword evidence="3 9" id="KW-0813">Transport</keyword>
<dbReference type="Pfam" id="PF01769">
    <property type="entry name" value="MgtE"/>
    <property type="match status" value="1"/>
</dbReference>
<dbReference type="SUPFAM" id="SSF54631">
    <property type="entry name" value="CBS-domain pair"/>
    <property type="match status" value="1"/>
</dbReference>
<keyword evidence="9" id="KW-0479">Metal-binding</keyword>
<dbReference type="GO" id="GO:0005886">
    <property type="term" value="C:plasma membrane"/>
    <property type="evidence" value="ECO:0007669"/>
    <property type="project" value="UniProtKB-SubCell"/>
</dbReference>
<evidence type="ECO:0000256" key="5">
    <source>
        <dbReference type="ARBA" id="ARBA00022842"/>
    </source>
</evidence>
<accession>A0A9D2ED87</accession>
<dbReference type="Gene3D" id="3.10.580.10">
    <property type="entry name" value="CBS-domain"/>
    <property type="match status" value="1"/>
</dbReference>
<evidence type="ECO:0000256" key="8">
    <source>
        <dbReference type="PROSITE-ProRule" id="PRU00703"/>
    </source>
</evidence>
<dbReference type="EMBL" id="DXBY01000085">
    <property type="protein sequence ID" value="HIZ35206.1"/>
    <property type="molecule type" value="Genomic_DNA"/>
</dbReference>
<evidence type="ECO:0000259" key="10">
    <source>
        <dbReference type="PROSITE" id="PS51371"/>
    </source>
</evidence>
<evidence type="ECO:0000256" key="2">
    <source>
        <dbReference type="ARBA" id="ARBA00009749"/>
    </source>
</evidence>
<dbReference type="GO" id="GO:0046872">
    <property type="term" value="F:metal ion binding"/>
    <property type="evidence" value="ECO:0007669"/>
    <property type="project" value="UniProtKB-KW"/>
</dbReference>
<dbReference type="InterPro" id="IPR006668">
    <property type="entry name" value="Mg_transptr_MgtE_intracell_dom"/>
</dbReference>
<dbReference type="SMART" id="SM00924">
    <property type="entry name" value="MgtE_N"/>
    <property type="match status" value="1"/>
</dbReference>
<dbReference type="PANTHER" id="PTHR43773:SF1">
    <property type="entry name" value="MAGNESIUM TRANSPORTER MGTE"/>
    <property type="match status" value="1"/>
</dbReference>
<keyword evidence="4 9" id="KW-0812">Transmembrane</keyword>
<comment type="function">
    <text evidence="9">Acts as a magnesium transporter.</text>
</comment>
<dbReference type="Proteomes" id="UP000824037">
    <property type="component" value="Unassembled WGS sequence"/>
</dbReference>
<feature type="transmembrane region" description="Helical" evidence="9">
    <location>
        <begin position="283"/>
        <end position="303"/>
    </location>
</feature>
<feature type="transmembrane region" description="Helical" evidence="9">
    <location>
        <begin position="417"/>
        <end position="439"/>
    </location>
</feature>
<organism evidence="11 12">
    <name type="scientific">Candidatus Ruania gallistercoris</name>
    <dbReference type="NCBI Taxonomy" id="2838746"/>
    <lineage>
        <taxon>Bacteria</taxon>
        <taxon>Bacillati</taxon>
        <taxon>Actinomycetota</taxon>
        <taxon>Actinomycetes</taxon>
        <taxon>Micrococcales</taxon>
        <taxon>Ruaniaceae</taxon>
        <taxon>Ruania</taxon>
    </lineage>
</organism>
<keyword evidence="7 9" id="KW-0472">Membrane</keyword>
<sequence>MTQTETLATIHDLVEQTDLVTLAALTAQTPRPEISELLDRLSAVDAAVVFRLLDKDTAIDVFERLEPAAQADLVTELAEAEVVGVFEALDPDDVVGLLDELPAKVTKRLLQTLSERQRTATAPILGYPQGSIGRKMSPEYLIARPDETVQAVLARARRDEAAYETIYTVPVVDSSRTLVGIMSLRELMRAEDSDLVSAVMNTPVSVPAYDRDEVAARRCLDGGLLALPVVDREDRLVGLLTIDDAIRIIRAAEDEDQARAGGSEPLRRTYLLTPVRSITKARIAWLLILAVSAILTVQVLELFEATLAQKVALALFIPLLTGTGGNTGAQAATTVTRALAMNELGTRDAGRVALKELRTGFALGLTLGSLGFAVASLAYEVPIGAVIGLTLLAVCTMSATVGGLMPIISKACRVDPAVFSTPFISTFCDATGLIIYFTIARALLGL</sequence>
<dbReference type="PROSITE" id="PS51371">
    <property type="entry name" value="CBS"/>
    <property type="match status" value="2"/>
</dbReference>
<feature type="domain" description="CBS" evidence="10">
    <location>
        <begin position="199"/>
        <end position="255"/>
    </location>
</feature>
<feature type="domain" description="CBS" evidence="10">
    <location>
        <begin position="136"/>
        <end position="197"/>
    </location>
</feature>
<keyword evidence="9" id="KW-1003">Cell membrane</keyword>
<dbReference type="NCBIfam" id="TIGR00400">
    <property type="entry name" value="mgtE"/>
    <property type="match status" value="1"/>
</dbReference>
<dbReference type="Gene3D" id="1.25.60.10">
    <property type="entry name" value="MgtE N-terminal domain-like"/>
    <property type="match status" value="1"/>
</dbReference>
<dbReference type="AlphaFoldDB" id="A0A9D2ED87"/>
<dbReference type="SUPFAM" id="SSF158791">
    <property type="entry name" value="MgtE N-terminal domain-like"/>
    <property type="match status" value="1"/>
</dbReference>
<keyword evidence="6 9" id="KW-1133">Transmembrane helix</keyword>
<protein>
    <recommendedName>
        <fullName evidence="9">Magnesium transporter MgtE</fullName>
    </recommendedName>
</protein>
<comment type="caution">
    <text evidence="11">The sequence shown here is derived from an EMBL/GenBank/DDBJ whole genome shotgun (WGS) entry which is preliminary data.</text>
</comment>
<dbReference type="InterPro" id="IPR038076">
    <property type="entry name" value="MgtE_N_sf"/>
</dbReference>
<feature type="transmembrane region" description="Helical" evidence="9">
    <location>
        <begin position="361"/>
        <end position="379"/>
    </location>
</feature>
<name>A0A9D2ED87_9MICO</name>
<keyword evidence="5 9" id="KW-0460">Magnesium</keyword>
<dbReference type="Pfam" id="PF00571">
    <property type="entry name" value="CBS"/>
    <property type="match status" value="2"/>
</dbReference>
<evidence type="ECO:0000256" key="4">
    <source>
        <dbReference type="ARBA" id="ARBA00022692"/>
    </source>
</evidence>
<dbReference type="InterPro" id="IPR006667">
    <property type="entry name" value="SLC41_membr_dom"/>
</dbReference>
<dbReference type="PANTHER" id="PTHR43773">
    <property type="entry name" value="MAGNESIUM TRANSPORTER MGTE"/>
    <property type="match status" value="1"/>
</dbReference>
<evidence type="ECO:0000256" key="7">
    <source>
        <dbReference type="ARBA" id="ARBA00023136"/>
    </source>
</evidence>
<dbReference type="GO" id="GO:0015095">
    <property type="term" value="F:magnesium ion transmembrane transporter activity"/>
    <property type="evidence" value="ECO:0007669"/>
    <property type="project" value="UniProtKB-UniRule"/>
</dbReference>
<evidence type="ECO:0000256" key="6">
    <source>
        <dbReference type="ARBA" id="ARBA00022989"/>
    </source>
</evidence>